<evidence type="ECO:0000313" key="4">
    <source>
        <dbReference type="EMBL" id="KAJ0968057.1"/>
    </source>
</evidence>
<evidence type="ECO:0008006" key="6">
    <source>
        <dbReference type="Google" id="ProtNLM"/>
    </source>
</evidence>
<evidence type="ECO:0000256" key="2">
    <source>
        <dbReference type="PROSITE-ProRule" id="PRU00708"/>
    </source>
</evidence>
<proteinExistence type="predicted"/>
<name>A0A9D5H9E1_9LILI</name>
<gene>
    <name evidence="4" type="ORF">J5N97_024974</name>
</gene>
<keyword evidence="1" id="KW-0677">Repeat</keyword>
<dbReference type="InterPro" id="IPR046848">
    <property type="entry name" value="E_motif"/>
</dbReference>
<feature type="repeat" description="PPR" evidence="2">
    <location>
        <begin position="377"/>
        <end position="407"/>
    </location>
</feature>
<dbReference type="PANTHER" id="PTHR47926">
    <property type="entry name" value="PENTATRICOPEPTIDE REPEAT-CONTAINING PROTEIN"/>
    <property type="match status" value="1"/>
</dbReference>
<dbReference type="InterPro" id="IPR046960">
    <property type="entry name" value="PPR_At4g14850-like_plant"/>
</dbReference>
<reference evidence="4" key="1">
    <citation type="submission" date="2021-03" db="EMBL/GenBank/DDBJ databases">
        <authorList>
            <person name="Li Z."/>
            <person name="Yang C."/>
        </authorList>
    </citation>
    <scope>NUCLEOTIDE SEQUENCE</scope>
    <source>
        <strain evidence="4">Dzin_1.0</strain>
        <tissue evidence="4">Leaf</tissue>
    </source>
</reference>
<dbReference type="EMBL" id="JAGGNH010000007">
    <property type="protein sequence ID" value="KAJ0968057.1"/>
    <property type="molecule type" value="Genomic_DNA"/>
</dbReference>
<accession>A0A9D5H9E1</accession>
<evidence type="ECO:0000256" key="3">
    <source>
        <dbReference type="SAM" id="MobiDB-lite"/>
    </source>
</evidence>
<evidence type="ECO:0000256" key="1">
    <source>
        <dbReference type="ARBA" id="ARBA00022737"/>
    </source>
</evidence>
<comment type="caution">
    <text evidence="4">The sequence shown here is derived from an EMBL/GenBank/DDBJ whole genome shotgun (WGS) entry which is preliminary data.</text>
</comment>
<dbReference type="OrthoDB" id="1868351at2759"/>
<feature type="repeat" description="PPR" evidence="2">
    <location>
        <begin position="196"/>
        <end position="230"/>
    </location>
</feature>
<protein>
    <recommendedName>
        <fullName evidence="6">Pentatricopeptide repeat-containing protein</fullName>
    </recommendedName>
</protein>
<dbReference type="Pfam" id="PF01535">
    <property type="entry name" value="PPR"/>
    <property type="match status" value="5"/>
</dbReference>
<dbReference type="Gene3D" id="1.25.40.10">
    <property type="entry name" value="Tetratricopeptide repeat domain"/>
    <property type="match status" value="3"/>
</dbReference>
<dbReference type="InterPro" id="IPR002885">
    <property type="entry name" value="PPR_rpt"/>
</dbReference>
<keyword evidence="5" id="KW-1185">Reference proteome</keyword>
<dbReference type="Pfam" id="PF13041">
    <property type="entry name" value="PPR_2"/>
    <property type="match status" value="1"/>
</dbReference>
<dbReference type="PROSITE" id="PS51375">
    <property type="entry name" value="PPR"/>
    <property type="match status" value="2"/>
</dbReference>
<evidence type="ECO:0000313" key="5">
    <source>
        <dbReference type="Proteomes" id="UP001085076"/>
    </source>
</evidence>
<feature type="region of interest" description="Disordered" evidence="3">
    <location>
        <begin position="1"/>
        <end position="25"/>
    </location>
</feature>
<dbReference type="FunFam" id="1.25.40.10:FF:001237">
    <property type="entry name" value="Pentatricopeptide repeat-containing protein"/>
    <property type="match status" value="1"/>
</dbReference>
<sequence>MGSNKNTLFPRGDIQQQFTSSPGPLHERPSLYHPSLLPLPFSASFRHLLQCQAHLTSSGLLRHPFAASRLLKLSSSLAPLPHTLLLFIHLPSPADTFSANTLLRTISLSSSPQLTLPYFSSMLRSGFAPNTFTFPPLATACARTASQPDVEVVHALTVRRGADSVVHVCNSLMHAYAACGLVGHARLLFDEMPVRDLVSWNTLVDGFVKVGDLRSARCLFDRMPDRNVVSWNIMINGCLKGRCPASSLELFREMEGQGVMADSKTLVSVVTACGRLGVVREGSSLHGYFLRSFREKSNLIFETALVDMYSKCKRVDIAKKVFDRIEEKNLVCWNAMILGHCIHACTQDGLALFDEMMHLAKGLEDGRIHDGSDIKPDETTFVGVLSGCARAGLLDEGRRYFDQMKSVYDIKPTFAHYWCMANLYASLGMVQEAEEVLMSMQVDTESLVWSTLLGSCRFRGDIELGERIGKRLIELEPYNSSRYALLWNVYVVAERWEDVEKVKELMKQRAVKAMPGHRLLDLKEIVHGFKAGDWSRPEIEEIYLMMDAFAAKLKLNNRLESPNASDMGSDSFF</sequence>
<dbReference type="Pfam" id="PF20431">
    <property type="entry name" value="E_motif"/>
    <property type="match status" value="1"/>
</dbReference>
<dbReference type="GO" id="GO:0009451">
    <property type="term" value="P:RNA modification"/>
    <property type="evidence" value="ECO:0007669"/>
    <property type="project" value="InterPro"/>
</dbReference>
<dbReference type="PANTHER" id="PTHR47926:SF365">
    <property type="entry name" value="DYW DOMAIN-CONTAINING PROTEIN"/>
    <property type="match status" value="1"/>
</dbReference>
<organism evidence="4 5">
    <name type="scientific">Dioscorea zingiberensis</name>
    <dbReference type="NCBI Taxonomy" id="325984"/>
    <lineage>
        <taxon>Eukaryota</taxon>
        <taxon>Viridiplantae</taxon>
        <taxon>Streptophyta</taxon>
        <taxon>Embryophyta</taxon>
        <taxon>Tracheophyta</taxon>
        <taxon>Spermatophyta</taxon>
        <taxon>Magnoliopsida</taxon>
        <taxon>Liliopsida</taxon>
        <taxon>Dioscoreales</taxon>
        <taxon>Dioscoreaceae</taxon>
        <taxon>Dioscorea</taxon>
    </lineage>
</organism>
<dbReference type="InterPro" id="IPR011990">
    <property type="entry name" value="TPR-like_helical_dom_sf"/>
</dbReference>
<dbReference type="FunFam" id="1.25.40.10:FF:000348">
    <property type="entry name" value="Pentatricopeptide repeat-containing protein chloroplastic"/>
    <property type="match status" value="1"/>
</dbReference>
<dbReference type="Proteomes" id="UP001085076">
    <property type="component" value="Miscellaneous, Linkage group lg07"/>
</dbReference>
<dbReference type="GO" id="GO:0003723">
    <property type="term" value="F:RNA binding"/>
    <property type="evidence" value="ECO:0007669"/>
    <property type="project" value="InterPro"/>
</dbReference>
<dbReference type="NCBIfam" id="TIGR00756">
    <property type="entry name" value="PPR"/>
    <property type="match status" value="4"/>
</dbReference>
<reference evidence="4" key="2">
    <citation type="journal article" date="2022" name="Hortic Res">
        <title>The genome of Dioscorea zingiberensis sheds light on the biosynthesis, origin and evolution of the medicinally important diosgenin saponins.</title>
        <authorList>
            <person name="Li Y."/>
            <person name="Tan C."/>
            <person name="Li Z."/>
            <person name="Guo J."/>
            <person name="Li S."/>
            <person name="Chen X."/>
            <person name="Wang C."/>
            <person name="Dai X."/>
            <person name="Yang H."/>
            <person name="Song W."/>
            <person name="Hou L."/>
            <person name="Xu J."/>
            <person name="Tong Z."/>
            <person name="Xu A."/>
            <person name="Yuan X."/>
            <person name="Wang W."/>
            <person name="Yang Q."/>
            <person name="Chen L."/>
            <person name="Sun Z."/>
            <person name="Wang K."/>
            <person name="Pan B."/>
            <person name="Chen J."/>
            <person name="Bao Y."/>
            <person name="Liu F."/>
            <person name="Qi X."/>
            <person name="Gang D.R."/>
            <person name="Wen J."/>
            <person name="Li J."/>
        </authorList>
    </citation>
    <scope>NUCLEOTIDE SEQUENCE</scope>
    <source>
        <strain evidence="4">Dzin_1.0</strain>
    </source>
</reference>
<dbReference type="AlphaFoldDB" id="A0A9D5H9E1"/>